<proteinExistence type="predicted"/>
<evidence type="ECO:0000256" key="2">
    <source>
        <dbReference type="SAM" id="Phobius"/>
    </source>
</evidence>
<feature type="region of interest" description="Disordered" evidence="1">
    <location>
        <begin position="312"/>
        <end position="363"/>
    </location>
</feature>
<keyword evidence="2" id="KW-0472">Membrane</keyword>
<keyword evidence="4" id="KW-1185">Reference proteome</keyword>
<sequence length="458" mass="48411">MSCYVCESIFSCVFSARHFAFYGMCILLNYKSHFLIKTMTGSLFGNVQQESTYFLEKKEKKMAQGHQGKCFGFVLLLCFFSSTFARRILKDLPMMEHTKLHLNHEVKPGMVSLSQQDHELLNVEPDPKAKPDHKLQSEWGLPPEPEEPDHVVKPNEKEKQDHIVKPVRAVKPDDKEKQDHIVKPVHAVKPNEKEKQDLMVKPVHAVKPNEKEKQDLMVKLVHVVMPDDKEKQDHIVKPVLKEKPDHRVQTMASGLEDSDHAVKPMGFGEGRGYGSGNGVGYGIGYGSGGSGFGEGIGSGGGGSGFGEGIGSGGGSGVGIGEGIGSGSGQPNCGPVTGAPGSGFGEGIGQGSGSGQGIGIGIGRGSSGGPSVVVPGTTIPPIVVPGTQIPGFVIPGVTVPGYGSGCQTGGCTPNAPYYHPPSYQPCPHCPPFTSGQDKHMSGKGPMTEALAPTSNEMHG</sequence>
<dbReference type="EMBL" id="OU466859">
    <property type="protein sequence ID" value="CAH2053637.1"/>
    <property type="molecule type" value="Genomic_DNA"/>
</dbReference>
<name>A0AAU9RWV7_THLAR</name>
<organism evidence="3 4">
    <name type="scientific">Thlaspi arvense</name>
    <name type="common">Field penny-cress</name>
    <dbReference type="NCBI Taxonomy" id="13288"/>
    <lineage>
        <taxon>Eukaryota</taxon>
        <taxon>Viridiplantae</taxon>
        <taxon>Streptophyta</taxon>
        <taxon>Embryophyta</taxon>
        <taxon>Tracheophyta</taxon>
        <taxon>Spermatophyta</taxon>
        <taxon>Magnoliopsida</taxon>
        <taxon>eudicotyledons</taxon>
        <taxon>Gunneridae</taxon>
        <taxon>Pentapetalae</taxon>
        <taxon>rosids</taxon>
        <taxon>malvids</taxon>
        <taxon>Brassicales</taxon>
        <taxon>Brassicaceae</taxon>
        <taxon>Thlaspideae</taxon>
        <taxon>Thlaspi</taxon>
    </lineage>
</organism>
<dbReference type="PANTHER" id="PTHR37612">
    <property type="entry name" value="FIBROIN HEAVY CHAIN FIB-H LIKE PROTEIN"/>
    <property type="match status" value="1"/>
</dbReference>
<dbReference type="Proteomes" id="UP000836841">
    <property type="component" value="Chromosome 3"/>
</dbReference>
<dbReference type="AlphaFoldDB" id="A0AAU9RWV7"/>
<feature type="compositionally biased region" description="Basic and acidic residues" evidence="1">
    <location>
        <begin position="123"/>
        <end position="136"/>
    </location>
</feature>
<evidence type="ECO:0000313" key="3">
    <source>
        <dbReference type="EMBL" id="CAH2053637.1"/>
    </source>
</evidence>
<evidence type="ECO:0000313" key="4">
    <source>
        <dbReference type="Proteomes" id="UP000836841"/>
    </source>
</evidence>
<keyword evidence="2" id="KW-0812">Transmembrane</keyword>
<feature type="compositionally biased region" description="Gly residues" evidence="1">
    <location>
        <begin position="339"/>
        <end position="363"/>
    </location>
</feature>
<feature type="transmembrane region" description="Helical" evidence="2">
    <location>
        <begin position="70"/>
        <end position="89"/>
    </location>
</feature>
<feature type="region of interest" description="Disordered" evidence="1">
    <location>
        <begin position="123"/>
        <end position="161"/>
    </location>
</feature>
<gene>
    <name evidence="3" type="ORF">TAV2_LOCUS11712</name>
</gene>
<reference evidence="3 4" key="1">
    <citation type="submission" date="2022-03" db="EMBL/GenBank/DDBJ databases">
        <authorList>
            <person name="Nunn A."/>
            <person name="Chopra R."/>
            <person name="Nunn A."/>
            <person name="Contreras Garrido A."/>
        </authorList>
    </citation>
    <scope>NUCLEOTIDE SEQUENCE [LARGE SCALE GENOMIC DNA]</scope>
</reference>
<dbReference type="InterPro" id="IPR052258">
    <property type="entry name" value="Diverse_Func_Domain-Protein"/>
</dbReference>
<accession>A0AAU9RWV7</accession>
<protein>
    <submittedName>
        <fullName evidence="3">Uncharacterized protein</fullName>
    </submittedName>
</protein>
<keyword evidence="2" id="KW-1133">Transmembrane helix</keyword>
<evidence type="ECO:0000256" key="1">
    <source>
        <dbReference type="SAM" id="MobiDB-lite"/>
    </source>
</evidence>
<feature type="region of interest" description="Disordered" evidence="1">
    <location>
        <begin position="436"/>
        <end position="458"/>
    </location>
</feature>
<feature type="compositionally biased region" description="Gly residues" evidence="1">
    <location>
        <begin position="312"/>
        <end position="327"/>
    </location>
</feature>
<dbReference type="PANTHER" id="PTHR37612:SF20">
    <property type="entry name" value="PER-HEXAMER REPEAT PROTEIN 5-RELATED"/>
    <property type="match status" value="1"/>
</dbReference>
<feature type="compositionally biased region" description="Basic and acidic residues" evidence="1">
    <location>
        <begin position="148"/>
        <end position="161"/>
    </location>
</feature>